<dbReference type="STRING" id="1231336.L248_0506"/>
<evidence type="ECO:0000259" key="1">
    <source>
        <dbReference type="PROSITE" id="PS51094"/>
    </source>
</evidence>
<dbReference type="InterPro" id="IPR002178">
    <property type="entry name" value="PTS_EIIA_type-2_dom"/>
</dbReference>
<reference evidence="3" key="1">
    <citation type="journal article" date="2013" name="Genome Announc.">
        <title>Whole-Genome Sequencing of Lactobacillus shenzhenensis Strain LY-73T.</title>
        <authorList>
            <person name="Lin Z."/>
            <person name="Liu Z."/>
            <person name="Yang R."/>
            <person name="Zou Y."/>
            <person name="Wan D."/>
            <person name="Chen J."/>
            <person name="Guo M."/>
            <person name="Zhao J."/>
            <person name="Fang C."/>
            <person name="Yang R."/>
            <person name="Liu F."/>
        </authorList>
    </citation>
    <scope>NUCLEOTIDE SEQUENCE [LARGE SCALE GENOMIC DNA]</scope>
    <source>
        <strain evidence="3">LY-73</strain>
    </source>
</reference>
<organism evidence="2 3">
    <name type="scientific">Schleiferilactobacillus shenzhenensis LY-73</name>
    <dbReference type="NCBI Taxonomy" id="1231336"/>
    <lineage>
        <taxon>Bacteria</taxon>
        <taxon>Bacillati</taxon>
        <taxon>Bacillota</taxon>
        <taxon>Bacilli</taxon>
        <taxon>Lactobacillales</taxon>
        <taxon>Lactobacillaceae</taxon>
        <taxon>Schleiferilactobacillus</taxon>
    </lineage>
</organism>
<proteinExistence type="predicted"/>
<gene>
    <name evidence="2" type="ORF">L248_0506</name>
</gene>
<dbReference type="SUPFAM" id="SSF55804">
    <property type="entry name" value="Phoshotransferase/anion transport protein"/>
    <property type="match status" value="1"/>
</dbReference>
<dbReference type="HOGENOM" id="CLU_1765722_0_0_9"/>
<dbReference type="InterPro" id="IPR016152">
    <property type="entry name" value="PTrfase/Anion_transptr"/>
</dbReference>
<dbReference type="PROSITE" id="PS51094">
    <property type="entry name" value="PTS_EIIA_TYPE_2"/>
    <property type="match status" value="1"/>
</dbReference>
<name>U4TTY7_9LACO</name>
<keyword evidence="3" id="KW-1185">Reference proteome</keyword>
<dbReference type="EMBL" id="KI271591">
    <property type="protein sequence ID" value="ERL64902.1"/>
    <property type="molecule type" value="Genomic_DNA"/>
</dbReference>
<dbReference type="AlphaFoldDB" id="U4TTY7"/>
<feature type="domain" description="PTS EIIA type-2" evidence="1">
    <location>
        <begin position="1"/>
        <end position="141"/>
    </location>
</feature>
<protein>
    <recommendedName>
        <fullName evidence="1">PTS EIIA type-2 domain-containing protein</fullName>
    </recommendedName>
</protein>
<sequence length="147" mass="15677">MKIDVYPTTTIGFRPTLTAVGTWLAKQKVAPNSQQFMETVLTREQAGSTSIGGGLMVPHYMQPGLSPARLVAVPIHAAESWPGLDGQPIRLLLITCFDPDQPQPAFQALLRGLASPTAAAKLVRQPDAGLAQALANLMTMEENNGTN</sequence>
<dbReference type="RefSeq" id="WP_022529839.1">
    <property type="nucleotide sequence ID" value="NZ_KI271591.1"/>
</dbReference>
<dbReference type="Proteomes" id="UP000030647">
    <property type="component" value="Unassembled WGS sequence"/>
</dbReference>
<dbReference type="Gene3D" id="3.40.930.10">
    <property type="entry name" value="Mannitol-specific EII, Chain A"/>
    <property type="match status" value="1"/>
</dbReference>
<evidence type="ECO:0000313" key="3">
    <source>
        <dbReference type="Proteomes" id="UP000030647"/>
    </source>
</evidence>
<dbReference type="eggNOG" id="ENOG5032E5D">
    <property type="taxonomic scope" value="Bacteria"/>
</dbReference>
<dbReference type="Pfam" id="PF00359">
    <property type="entry name" value="PTS_EIIA_2"/>
    <property type="match status" value="1"/>
</dbReference>
<accession>U4TTY7</accession>
<evidence type="ECO:0000313" key="2">
    <source>
        <dbReference type="EMBL" id="ERL64902.1"/>
    </source>
</evidence>